<keyword evidence="3" id="KW-1185">Reference proteome</keyword>
<feature type="transmembrane region" description="Helical" evidence="1">
    <location>
        <begin position="272"/>
        <end position="291"/>
    </location>
</feature>
<gene>
    <name evidence="2" type="ORF">BSTEL_1191</name>
</gene>
<dbReference type="AlphaFoldDB" id="A0A087DKV7"/>
<keyword evidence="1" id="KW-0812">Transmembrane</keyword>
<feature type="transmembrane region" description="Helical" evidence="1">
    <location>
        <begin position="85"/>
        <end position="103"/>
    </location>
</feature>
<accession>A0A087DKV7</accession>
<sequence length="472" mass="51791">MSGADDRHVTAVATADARPLRDPTDLLFYAALVTLPVDGTVFGVQMPYYSPISPVFFALYALCNARWLPVLFAPSRRARPVFPHVLPFVVGLLAVSVFGWLTVGFDVTYAPRTLMAVGFACATLASCAVVWGCKRLRLRTAVTVVVCAYAAAFLFGVFTWAIEPGHVLGTGSMNDVRNRLLGLFLRQYLVSRPQFLFAEPSYIGMHLFGVLLPLYWMSRDRRLPVLIGVFAAGSLAMGAGVRILLDTAVAAVLWIVADVPWRTVWRDVRLRCAAIAVMLLGVGASAVAFLTQPRLRALASRGLFSGDASMSARLFRSLAPVEAWLHDPLHMAFGFGAGNVGETMRRGFTDTLVRYRAHGGMMTEEIRELRDPLGPTGNLAGNAFTMNAYVSFVTEFGLVMFAAAIALLLRHVTRHRAWSRRTVCWLLLLAYLYLQFEAYAFPAFTLFLWASASVPFGSRTNEAGTISKRVSA</sequence>
<keyword evidence="1" id="KW-1133">Transmembrane helix</keyword>
<feature type="transmembrane region" description="Helical" evidence="1">
    <location>
        <begin position="109"/>
        <end position="133"/>
    </location>
</feature>
<dbReference type="eggNOG" id="ENOG5032Y5W">
    <property type="taxonomic scope" value="Bacteria"/>
</dbReference>
<proteinExistence type="predicted"/>
<feature type="transmembrane region" description="Helical" evidence="1">
    <location>
        <begin position="195"/>
        <end position="216"/>
    </location>
</feature>
<evidence type="ECO:0000313" key="3">
    <source>
        <dbReference type="Proteomes" id="UP000029004"/>
    </source>
</evidence>
<dbReference type="OrthoDB" id="1551474at2"/>
<reference evidence="2 3" key="1">
    <citation type="submission" date="2014-03" db="EMBL/GenBank/DDBJ databases">
        <title>Genomics of Bifidobacteria.</title>
        <authorList>
            <person name="Ventura M."/>
            <person name="Milani C."/>
            <person name="Lugli G.A."/>
        </authorList>
    </citation>
    <scope>NUCLEOTIDE SEQUENCE [LARGE SCALE GENOMIC DNA]</scope>
    <source>
        <strain evidence="2 3">DSM 23968</strain>
    </source>
</reference>
<dbReference type="Proteomes" id="UP000029004">
    <property type="component" value="Unassembled WGS sequence"/>
</dbReference>
<feature type="transmembrane region" description="Helical" evidence="1">
    <location>
        <begin position="140"/>
        <end position="162"/>
    </location>
</feature>
<evidence type="ECO:0000313" key="2">
    <source>
        <dbReference type="EMBL" id="KFI96157.1"/>
    </source>
</evidence>
<feature type="transmembrane region" description="Helical" evidence="1">
    <location>
        <begin position="247"/>
        <end position="265"/>
    </location>
</feature>
<feature type="transmembrane region" description="Helical" evidence="1">
    <location>
        <begin position="388"/>
        <end position="410"/>
    </location>
</feature>
<evidence type="ECO:0000256" key="1">
    <source>
        <dbReference type="SAM" id="Phobius"/>
    </source>
</evidence>
<dbReference type="RefSeq" id="WP_051922976.1">
    <property type="nucleotide sequence ID" value="NZ_JGZP01000015.1"/>
</dbReference>
<feature type="transmembrane region" description="Helical" evidence="1">
    <location>
        <begin position="26"/>
        <end position="46"/>
    </location>
</feature>
<name>A0A087DKV7_9BIFI</name>
<comment type="caution">
    <text evidence="2">The sequence shown here is derived from an EMBL/GenBank/DDBJ whole genome shotgun (WGS) entry which is preliminary data.</text>
</comment>
<organism evidence="2 3">
    <name type="scientific">Bifidobacterium stellenboschense</name>
    <dbReference type="NCBI Taxonomy" id="762211"/>
    <lineage>
        <taxon>Bacteria</taxon>
        <taxon>Bacillati</taxon>
        <taxon>Actinomycetota</taxon>
        <taxon>Actinomycetes</taxon>
        <taxon>Bifidobacteriales</taxon>
        <taxon>Bifidobacteriaceae</taxon>
        <taxon>Bifidobacterium</taxon>
    </lineage>
</organism>
<keyword evidence="1" id="KW-0472">Membrane</keyword>
<dbReference type="STRING" id="762211.BSTEL_1191"/>
<feature type="transmembrane region" description="Helical" evidence="1">
    <location>
        <begin position="52"/>
        <end position="73"/>
    </location>
</feature>
<feature type="transmembrane region" description="Helical" evidence="1">
    <location>
        <begin position="223"/>
        <end position="241"/>
    </location>
</feature>
<dbReference type="EMBL" id="JGZP01000015">
    <property type="protein sequence ID" value="KFI96157.1"/>
    <property type="molecule type" value="Genomic_DNA"/>
</dbReference>
<feature type="transmembrane region" description="Helical" evidence="1">
    <location>
        <begin position="422"/>
        <end position="450"/>
    </location>
</feature>
<protein>
    <submittedName>
        <fullName evidence="2">Uncharacterized protein</fullName>
    </submittedName>
</protein>